<dbReference type="Gene3D" id="1.10.10.10">
    <property type="entry name" value="Winged helix-like DNA-binding domain superfamily/Winged helix DNA-binding domain"/>
    <property type="match status" value="1"/>
</dbReference>
<dbReference type="AlphaFoldDB" id="A0A433WCQ1"/>
<dbReference type="PANTHER" id="PTHR33204:SF29">
    <property type="entry name" value="TRANSCRIPTIONAL REGULATOR"/>
    <property type="match status" value="1"/>
</dbReference>
<keyword evidence="5" id="KW-1185">Reference proteome</keyword>
<dbReference type="InterPro" id="IPR036388">
    <property type="entry name" value="WH-like_DNA-bd_sf"/>
</dbReference>
<proteinExistence type="predicted"/>
<evidence type="ECO:0000256" key="3">
    <source>
        <dbReference type="ARBA" id="ARBA00023163"/>
    </source>
</evidence>
<evidence type="ECO:0000313" key="4">
    <source>
        <dbReference type="EMBL" id="NSL90358.1"/>
    </source>
</evidence>
<dbReference type="InterPro" id="IPR036390">
    <property type="entry name" value="WH_DNA-bd_sf"/>
</dbReference>
<dbReference type="OrthoDB" id="9797599at2"/>
<dbReference type="PROSITE" id="PS51118">
    <property type="entry name" value="HTH_HXLR"/>
    <property type="match status" value="1"/>
</dbReference>
<comment type="caution">
    <text evidence="4">The sequence shown here is derived from an EMBL/GenBank/DDBJ whole genome shotgun (WGS) entry which is preliminary data.</text>
</comment>
<dbReference type="GO" id="GO:0003677">
    <property type="term" value="F:DNA binding"/>
    <property type="evidence" value="ECO:0007669"/>
    <property type="project" value="UniProtKB-KW"/>
</dbReference>
<dbReference type="PANTHER" id="PTHR33204">
    <property type="entry name" value="TRANSCRIPTIONAL REGULATOR, MARR FAMILY"/>
    <property type="match status" value="1"/>
</dbReference>
<dbReference type="EMBL" id="RIAR02000001">
    <property type="protein sequence ID" value="NSL90358.1"/>
    <property type="molecule type" value="Genomic_DNA"/>
</dbReference>
<name>A0A433WCQ1_9BACT</name>
<gene>
    <name evidence="4" type="ORF">ECE50_026275</name>
</gene>
<dbReference type="SUPFAM" id="SSF46785">
    <property type="entry name" value="Winged helix' DNA-binding domain"/>
    <property type="match status" value="1"/>
</dbReference>
<sequence length="121" mass="13869">MARRKDTSTNSFNREILNGNHLHYALDLISGRWKILILEKLRAGGLRYSILRKELPHISERMLALQLKELEKDGLITRSVYAGVPPCVGYTLTPISEKLIPIWEQLCCWGAAHRELQTTDN</sequence>
<keyword evidence="2" id="KW-0238">DNA-binding</keyword>
<evidence type="ECO:0000313" key="5">
    <source>
        <dbReference type="Proteomes" id="UP000281028"/>
    </source>
</evidence>
<dbReference type="Proteomes" id="UP000281028">
    <property type="component" value="Unassembled WGS sequence"/>
</dbReference>
<dbReference type="Pfam" id="PF01638">
    <property type="entry name" value="HxlR"/>
    <property type="match status" value="1"/>
</dbReference>
<organism evidence="4 5">
    <name type="scientific">Chitinophaga solisilvae</name>
    <dbReference type="NCBI Taxonomy" id="1233460"/>
    <lineage>
        <taxon>Bacteria</taxon>
        <taxon>Pseudomonadati</taxon>
        <taxon>Bacteroidota</taxon>
        <taxon>Chitinophagia</taxon>
        <taxon>Chitinophagales</taxon>
        <taxon>Chitinophagaceae</taxon>
        <taxon>Chitinophaga</taxon>
    </lineage>
</organism>
<evidence type="ECO:0000256" key="2">
    <source>
        <dbReference type="ARBA" id="ARBA00023125"/>
    </source>
</evidence>
<keyword evidence="3" id="KW-0804">Transcription</keyword>
<keyword evidence="1" id="KW-0805">Transcription regulation</keyword>
<reference evidence="4" key="1">
    <citation type="submission" date="2020-05" db="EMBL/GenBank/DDBJ databases">
        <title>Chitinophaga laudate sp. nov., isolated from a tropical peat swamp.</title>
        <authorList>
            <person name="Goh C.B.S."/>
            <person name="Lee M.S."/>
            <person name="Parimannan S."/>
            <person name="Pasbakhsh P."/>
            <person name="Yule C.M."/>
            <person name="Rajandas H."/>
            <person name="Loke S."/>
            <person name="Croft L."/>
            <person name="Tan J.B.L."/>
        </authorList>
    </citation>
    <scope>NUCLEOTIDE SEQUENCE</scope>
    <source>
        <strain evidence="4">Mgbs1</strain>
    </source>
</reference>
<accession>A0A433WCQ1</accession>
<protein>
    <submittedName>
        <fullName evidence="4">Helix-turn-helix transcriptional regulator</fullName>
    </submittedName>
</protein>
<dbReference type="InterPro" id="IPR002577">
    <property type="entry name" value="HTH_HxlR"/>
</dbReference>
<evidence type="ECO:0000256" key="1">
    <source>
        <dbReference type="ARBA" id="ARBA00023015"/>
    </source>
</evidence>